<evidence type="ECO:0000313" key="11">
    <source>
        <dbReference type="EMBL" id="KAF2012981.1"/>
    </source>
</evidence>
<evidence type="ECO:0000256" key="7">
    <source>
        <dbReference type="ARBA" id="ARBA00047899"/>
    </source>
</evidence>
<gene>
    <name evidence="11" type="ORF">BU24DRAFT_425562</name>
</gene>
<accession>A0A6A5XJH4</accession>
<evidence type="ECO:0000259" key="10">
    <source>
        <dbReference type="PROSITE" id="PS50011"/>
    </source>
</evidence>
<dbReference type="Proteomes" id="UP000799778">
    <property type="component" value="Unassembled WGS sequence"/>
</dbReference>
<evidence type="ECO:0000256" key="6">
    <source>
        <dbReference type="ARBA" id="ARBA00022840"/>
    </source>
</evidence>
<reference evidence="11" key="1">
    <citation type="journal article" date="2020" name="Stud. Mycol.">
        <title>101 Dothideomycetes genomes: a test case for predicting lifestyles and emergence of pathogens.</title>
        <authorList>
            <person name="Haridas S."/>
            <person name="Albert R."/>
            <person name="Binder M."/>
            <person name="Bloem J."/>
            <person name="Labutti K."/>
            <person name="Salamov A."/>
            <person name="Andreopoulos B."/>
            <person name="Baker S."/>
            <person name="Barry K."/>
            <person name="Bills G."/>
            <person name="Bluhm B."/>
            <person name="Cannon C."/>
            <person name="Castanera R."/>
            <person name="Culley D."/>
            <person name="Daum C."/>
            <person name="Ezra D."/>
            <person name="Gonzalez J."/>
            <person name="Henrissat B."/>
            <person name="Kuo A."/>
            <person name="Liang C."/>
            <person name="Lipzen A."/>
            <person name="Lutzoni F."/>
            <person name="Magnuson J."/>
            <person name="Mondo S."/>
            <person name="Nolan M."/>
            <person name="Ohm R."/>
            <person name="Pangilinan J."/>
            <person name="Park H.-J."/>
            <person name="Ramirez L."/>
            <person name="Alfaro M."/>
            <person name="Sun H."/>
            <person name="Tritt A."/>
            <person name="Yoshinaga Y."/>
            <person name="Zwiers L.-H."/>
            <person name="Turgeon B."/>
            <person name="Goodwin S."/>
            <person name="Spatafora J."/>
            <person name="Crous P."/>
            <person name="Grigoriev I."/>
        </authorList>
    </citation>
    <scope>NUCLEOTIDE SEQUENCE</scope>
    <source>
        <strain evidence="11">CBS 175.79</strain>
    </source>
</reference>
<feature type="domain" description="Protein kinase" evidence="10">
    <location>
        <begin position="40"/>
        <end position="327"/>
    </location>
</feature>
<dbReference type="Pfam" id="PF00069">
    <property type="entry name" value="Pkinase"/>
    <property type="match status" value="1"/>
</dbReference>
<feature type="region of interest" description="Disordered" evidence="9">
    <location>
        <begin position="337"/>
        <end position="386"/>
    </location>
</feature>
<protein>
    <recommendedName>
        <fullName evidence="1">non-specific serine/threonine protein kinase</fullName>
        <ecNumber evidence="1">2.7.11.1</ecNumber>
    </recommendedName>
</protein>
<evidence type="ECO:0000256" key="2">
    <source>
        <dbReference type="ARBA" id="ARBA00022527"/>
    </source>
</evidence>
<dbReference type="GO" id="GO:0005634">
    <property type="term" value="C:nucleus"/>
    <property type="evidence" value="ECO:0007669"/>
    <property type="project" value="TreeGrafter"/>
</dbReference>
<feature type="compositionally biased region" description="Polar residues" evidence="9">
    <location>
        <begin position="354"/>
        <end position="371"/>
    </location>
</feature>
<dbReference type="GeneID" id="54286161"/>
<proteinExistence type="predicted"/>
<comment type="catalytic activity">
    <reaction evidence="8">
        <text>L-seryl-[protein] + ATP = O-phospho-L-seryl-[protein] + ADP + H(+)</text>
        <dbReference type="Rhea" id="RHEA:17989"/>
        <dbReference type="Rhea" id="RHEA-COMP:9863"/>
        <dbReference type="Rhea" id="RHEA-COMP:11604"/>
        <dbReference type="ChEBI" id="CHEBI:15378"/>
        <dbReference type="ChEBI" id="CHEBI:29999"/>
        <dbReference type="ChEBI" id="CHEBI:30616"/>
        <dbReference type="ChEBI" id="CHEBI:83421"/>
        <dbReference type="ChEBI" id="CHEBI:456216"/>
        <dbReference type="EC" id="2.7.11.1"/>
    </reaction>
</comment>
<dbReference type="Pfam" id="PF10544">
    <property type="entry name" value="T5orf172"/>
    <property type="match status" value="1"/>
</dbReference>
<keyword evidence="3" id="KW-0808">Transferase</keyword>
<evidence type="ECO:0000256" key="8">
    <source>
        <dbReference type="ARBA" id="ARBA00048679"/>
    </source>
</evidence>
<dbReference type="SUPFAM" id="SSF56112">
    <property type="entry name" value="Protein kinase-like (PK-like)"/>
    <property type="match status" value="1"/>
</dbReference>
<evidence type="ECO:0000256" key="5">
    <source>
        <dbReference type="ARBA" id="ARBA00022777"/>
    </source>
</evidence>
<dbReference type="InterPro" id="IPR000719">
    <property type="entry name" value="Prot_kinase_dom"/>
</dbReference>
<keyword evidence="5 11" id="KW-0418">Kinase</keyword>
<dbReference type="PROSITE" id="PS50011">
    <property type="entry name" value="PROTEIN_KINASE_DOM"/>
    <property type="match status" value="1"/>
</dbReference>
<evidence type="ECO:0000256" key="3">
    <source>
        <dbReference type="ARBA" id="ARBA00022679"/>
    </source>
</evidence>
<dbReference type="PROSITE" id="PS00108">
    <property type="entry name" value="PROTEIN_KINASE_ST"/>
    <property type="match status" value="1"/>
</dbReference>
<evidence type="ECO:0000313" key="12">
    <source>
        <dbReference type="Proteomes" id="UP000799778"/>
    </source>
</evidence>
<dbReference type="GO" id="GO:0004674">
    <property type="term" value="F:protein serine/threonine kinase activity"/>
    <property type="evidence" value="ECO:0007669"/>
    <property type="project" value="UniProtKB-KW"/>
</dbReference>
<dbReference type="OrthoDB" id="4062651at2759"/>
<dbReference type="InterPro" id="IPR018306">
    <property type="entry name" value="Phage_T5_Orf172_DNA-bd"/>
</dbReference>
<dbReference type="InterPro" id="IPR011009">
    <property type="entry name" value="Kinase-like_dom_sf"/>
</dbReference>
<dbReference type="CDD" id="cd00180">
    <property type="entry name" value="PKc"/>
    <property type="match status" value="1"/>
</dbReference>
<organism evidence="11 12">
    <name type="scientific">Aaosphaeria arxii CBS 175.79</name>
    <dbReference type="NCBI Taxonomy" id="1450172"/>
    <lineage>
        <taxon>Eukaryota</taxon>
        <taxon>Fungi</taxon>
        <taxon>Dikarya</taxon>
        <taxon>Ascomycota</taxon>
        <taxon>Pezizomycotina</taxon>
        <taxon>Dothideomycetes</taxon>
        <taxon>Pleosporomycetidae</taxon>
        <taxon>Pleosporales</taxon>
        <taxon>Pleosporales incertae sedis</taxon>
        <taxon>Aaosphaeria</taxon>
    </lineage>
</organism>
<evidence type="ECO:0000256" key="1">
    <source>
        <dbReference type="ARBA" id="ARBA00012513"/>
    </source>
</evidence>
<dbReference type="PANTHER" id="PTHR43671:SF98">
    <property type="entry name" value="SERINE_THREONINE-PROTEIN KINASE NEK11"/>
    <property type="match status" value="1"/>
</dbReference>
<evidence type="ECO:0000256" key="4">
    <source>
        <dbReference type="ARBA" id="ARBA00022741"/>
    </source>
</evidence>
<sequence>MSQNHLTNAFQSLSLQRPTPGITLLENQHIDLPPNSQLSLRFHGHLGHGGSASVDIVSDPTTGRTFARKLFKRYNGKDVASWSAAVHNEIAITKRMRSHPHMVQLFGTYSGSGGRELGMLLHPVADGGDLQEYLESIQDSRSGATGSQRAVLWSAFGCLADGLAFIHRSTIRHKDIKPKNILVHDGKVMYTDFGISLDATGLDRTTTSGVPQALTRRYCAPEVANYGRRNRKTDVFSLGCVFVEIMAVLYPGLGIGVANGGVPYWQMAEGIRKVLIGSRVSDARLGEVLRVIHAMLEPTNEGRIDSEDLLRRLQRIESLYPGSSPVLFCSHCSPNGPKGKATETVQGTRRRASPGNTATNSQAFQTNNRNLPSYRTSSPSPPSTSAAVARAIEKPLKSTEAHESYIYIFPSRREHGLVKIGTASNVPVRLKIWQGMCKHPISEYPQTASGQRIPTRYAERVEQLVRAELGDVRFQDERCDGCGQNVDHEWYRTTPEHAARVVRKFGDWLEGDPYQFDGTDGPWQLKDRARRRDMEVLCRPVPVKEY</sequence>
<dbReference type="GO" id="GO:0005524">
    <property type="term" value="F:ATP binding"/>
    <property type="evidence" value="ECO:0007669"/>
    <property type="project" value="UniProtKB-KW"/>
</dbReference>
<dbReference type="EMBL" id="ML978072">
    <property type="protein sequence ID" value="KAF2012981.1"/>
    <property type="molecule type" value="Genomic_DNA"/>
</dbReference>
<dbReference type="RefSeq" id="XP_033381320.1">
    <property type="nucleotide sequence ID" value="XM_033528764.1"/>
</dbReference>
<name>A0A6A5XJH4_9PLEO</name>
<dbReference type="EC" id="2.7.11.1" evidence="1"/>
<keyword evidence="2" id="KW-0723">Serine/threonine-protein kinase</keyword>
<dbReference type="PANTHER" id="PTHR43671">
    <property type="entry name" value="SERINE/THREONINE-PROTEIN KINASE NEK"/>
    <property type="match status" value="1"/>
</dbReference>
<dbReference type="AlphaFoldDB" id="A0A6A5XJH4"/>
<dbReference type="Gene3D" id="1.10.510.10">
    <property type="entry name" value="Transferase(Phosphotransferase) domain 1"/>
    <property type="match status" value="1"/>
</dbReference>
<feature type="compositionally biased region" description="Low complexity" evidence="9">
    <location>
        <begin position="372"/>
        <end position="386"/>
    </location>
</feature>
<keyword evidence="12" id="KW-1185">Reference proteome</keyword>
<keyword evidence="4" id="KW-0547">Nucleotide-binding</keyword>
<dbReference type="SMART" id="SM00220">
    <property type="entry name" value="S_TKc"/>
    <property type="match status" value="1"/>
</dbReference>
<keyword evidence="6" id="KW-0067">ATP-binding</keyword>
<evidence type="ECO:0000256" key="9">
    <source>
        <dbReference type="SAM" id="MobiDB-lite"/>
    </source>
</evidence>
<dbReference type="InterPro" id="IPR050660">
    <property type="entry name" value="NEK_Ser/Thr_kinase"/>
</dbReference>
<dbReference type="InterPro" id="IPR008271">
    <property type="entry name" value="Ser/Thr_kinase_AS"/>
</dbReference>
<comment type="catalytic activity">
    <reaction evidence="7">
        <text>L-threonyl-[protein] + ATP = O-phospho-L-threonyl-[protein] + ADP + H(+)</text>
        <dbReference type="Rhea" id="RHEA:46608"/>
        <dbReference type="Rhea" id="RHEA-COMP:11060"/>
        <dbReference type="Rhea" id="RHEA-COMP:11605"/>
        <dbReference type="ChEBI" id="CHEBI:15378"/>
        <dbReference type="ChEBI" id="CHEBI:30013"/>
        <dbReference type="ChEBI" id="CHEBI:30616"/>
        <dbReference type="ChEBI" id="CHEBI:61977"/>
        <dbReference type="ChEBI" id="CHEBI:456216"/>
        <dbReference type="EC" id="2.7.11.1"/>
    </reaction>
</comment>